<feature type="transmembrane region" description="Helical" evidence="1">
    <location>
        <begin position="215"/>
        <end position="243"/>
    </location>
</feature>
<accession>A0A936Z0C8</accession>
<keyword evidence="1" id="KW-1133">Transmembrane helix</keyword>
<feature type="domain" description="TPM" evidence="3">
    <location>
        <begin position="31"/>
        <end position="154"/>
    </location>
</feature>
<dbReference type="Proteomes" id="UP000599109">
    <property type="component" value="Unassembled WGS sequence"/>
</dbReference>
<dbReference type="Pfam" id="PF04536">
    <property type="entry name" value="TPM_phosphatase"/>
    <property type="match status" value="1"/>
</dbReference>
<feature type="signal peptide" evidence="2">
    <location>
        <begin position="1"/>
        <end position="18"/>
    </location>
</feature>
<protein>
    <submittedName>
        <fullName evidence="4">TPM domain-containing protein</fullName>
    </submittedName>
</protein>
<reference evidence="4 5" key="1">
    <citation type="journal article" date="2017" name="Int. J. Syst. Evol. Microbiol.">
        <title>Ramlibacter monticola sp. nov., isolated from forest soil.</title>
        <authorList>
            <person name="Chaudhary D.K."/>
            <person name="Kim J."/>
        </authorList>
    </citation>
    <scope>NUCLEOTIDE SEQUENCE [LARGE SCALE GENOMIC DNA]</scope>
    <source>
        <strain evidence="4 5">KACC 19175</strain>
    </source>
</reference>
<comment type="caution">
    <text evidence="4">The sequence shown here is derived from an EMBL/GenBank/DDBJ whole genome shotgun (WGS) entry which is preliminary data.</text>
</comment>
<name>A0A936Z0C8_9BURK</name>
<dbReference type="InterPro" id="IPR007621">
    <property type="entry name" value="TPM_dom"/>
</dbReference>
<dbReference type="Gene3D" id="3.10.310.50">
    <property type="match status" value="1"/>
</dbReference>
<sequence length="304" mass="30613">MRLLALLLALLAWAGVRAQDVLPVPPLTARVVDQTGTLDPIQRKGLEDKLAAFEQKKGTQIVVLLVATTQPEDIASYANRVANEWKIGRKEVGDGIVVIVAKDDRKVRIEVAKTLEGAVPDLAAKQIIDDAITPRFRQGDFAGGLQAAADQLIARISGEALPAPPQPRAPGQPQGGEGFDFFDLAIFLFFAVPIAGAVLRGVLGRKLGSLVTGGGAGVLAMLFTSSIVVAAVAGVIALLFTLLTGAGPFAGRRRGGFGAPVIFPGGGWGGGGGGGGGWGGGGGGGGFGSGGGGDFGGGGASGDW</sequence>
<organism evidence="4 5">
    <name type="scientific">Ramlibacter monticola</name>
    <dbReference type="NCBI Taxonomy" id="1926872"/>
    <lineage>
        <taxon>Bacteria</taxon>
        <taxon>Pseudomonadati</taxon>
        <taxon>Pseudomonadota</taxon>
        <taxon>Betaproteobacteria</taxon>
        <taxon>Burkholderiales</taxon>
        <taxon>Comamonadaceae</taxon>
        <taxon>Ramlibacter</taxon>
    </lineage>
</organism>
<dbReference type="AlphaFoldDB" id="A0A936Z0C8"/>
<evidence type="ECO:0000313" key="5">
    <source>
        <dbReference type="Proteomes" id="UP000599109"/>
    </source>
</evidence>
<keyword evidence="1" id="KW-0472">Membrane</keyword>
<evidence type="ECO:0000256" key="1">
    <source>
        <dbReference type="SAM" id="Phobius"/>
    </source>
</evidence>
<gene>
    <name evidence="4" type="ORF">JJ685_12370</name>
</gene>
<dbReference type="EMBL" id="JAEQNE010000002">
    <property type="protein sequence ID" value="MBL0391926.1"/>
    <property type="molecule type" value="Genomic_DNA"/>
</dbReference>
<feature type="chain" id="PRO_5036860114" evidence="2">
    <location>
        <begin position="19"/>
        <end position="304"/>
    </location>
</feature>
<evidence type="ECO:0000256" key="2">
    <source>
        <dbReference type="SAM" id="SignalP"/>
    </source>
</evidence>
<keyword evidence="2" id="KW-0732">Signal</keyword>
<feature type="transmembrane region" description="Helical" evidence="1">
    <location>
        <begin position="181"/>
        <end position="203"/>
    </location>
</feature>
<evidence type="ECO:0000259" key="3">
    <source>
        <dbReference type="Pfam" id="PF04536"/>
    </source>
</evidence>
<keyword evidence="1" id="KW-0812">Transmembrane</keyword>
<dbReference type="PANTHER" id="PTHR30373">
    <property type="entry name" value="UPF0603 PROTEIN YGCG"/>
    <property type="match status" value="1"/>
</dbReference>
<dbReference type="PANTHER" id="PTHR30373:SF2">
    <property type="entry name" value="UPF0603 PROTEIN YGCG"/>
    <property type="match status" value="1"/>
</dbReference>
<keyword evidence="5" id="KW-1185">Reference proteome</keyword>
<proteinExistence type="predicted"/>
<evidence type="ECO:0000313" key="4">
    <source>
        <dbReference type="EMBL" id="MBL0391926.1"/>
    </source>
</evidence>